<dbReference type="RefSeq" id="XP_001329240.1">
    <property type="nucleotide sequence ID" value="XM_001329205.1"/>
</dbReference>
<protein>
    <submittedName>
        <fullName evidence="1">Uncharacterized protein</fullName>
    </submittedName>
</protein>
<sequence length="1418" mass="160383">MAKVLSESHFSRLVSATKRPIEDINEIVAALQSLRSSISLKWFEQFSDFEPVTSMVEVWRLLFHLSGHSEAIIRLNSYSCLGAIIVTIAPIFPKVISSSFSQAVLEIEVSPNVSIAIISCFTHLIHFIAPIEVNNFILNTPVLHHFGIDVSQYIQHLPHIVKLMGPLEKQFHQALLRSLLISFGRNPNHSFVEVANILISMNPKILIHDTLEFSRSNNLNQIILALGPEILQNPTIYNEVVSNNYLNDFLNMSLSVLETETQNLTDFERASSTLVLIARNSPEHLQKISEKCSKLTIPKHLRKFYVLLPVPKEELLPDEADPSSLACAKLRALKDFVIRNNNEEGKKFVIDILVETHKKATGDIFCAFCEAFGDPFNILFTISDENSKKQLGNILNSILNMDNLNWVQQDAIVKLFDVLDVNQAATAIDKYVPRAQKHLLECCFSSHESLSANAITVLTNFTTLLTIHQIVADIYKYDMFSIDVAFKILKLLNSLLAEFGISKPLKEIAPTVEEIIMLYEDPKIASEGFLYLARLKHESKSVPVIARAADWMNAIFASFTQREMQMAFDFNHLEIPNYLTLVETDLVANILPTTYEAVPGIINCFEYLINCKLINMQLINLMAYQILHLFPREVAALCMLKLDTSSQEFVNLASAILTIMNWTSSIDSAATCCDFIVQAPKVIVEGAAKNVSAILESGRVKTGDNLFRFYRILSLTDHNLAEDLCSRCKEQLPYGERVIFDLKRGLSNDVNRYISSTPFEDININDADLYTYISGIDAKGILFVDNFEKLSSKHWKYIVKNLEQFKPMIQEYMDKHIYQMNHYIENIDPTKEFSFVPEKGSKISSLAPRLLNGTFQFNAPLLMNFFRFSFIKIKEDIIGPILYEAIRKIDHPEVADLCGYIIDYCTRYNIIIPETAVLSLLEVKDNILMKYLMRYAGKCPYSDKIRDKAIEILKLDKNPDIFEMIQFGKSVSLVDIAFYLIAQQQFENYIYKHGTSKKSIIKITQTVQRFDVPLDTLTNIAEFVIENIEILGEKPKKLQRSLRLLRIVLSRIVDSKNQEKKEIMDELTAKLEKLTMITAGDSSMHNEIAGIFSESMKISAPTDKIINFIIESDSGLGAHSPYTADIFTIFCLGQSLTKASRYTMTLLFESQLRSEQVIAMRICLSMVSKTANNLAFNLFASILQNFLKAISPTPETESFYWPYPEIVSVIIHRIISHPRFNEVKDSFLKSALSSVIPPPSLAALSSLSAAFGDIILCLSPPQPLAGEYAEKFARYNTSHPNFSSICKPFTAWQLKYARNEEDATNIWLEAVNTNQKAFIARPCLQTAIDLADSVAARFDAEESAFLLVGKLALLDHPFLWTYLCIAMYLRRSTDDAGQSILKLAEDVADAMPSKERFEAIKNLCEEKVMKGALIASNC</sequence>
<dbReference type="InParanoid" id="A2DR91"/>
<dbReference type="Proteomes" id="UP000001542">
    <property type="component" value="Unassembled WGS sequence"/>
</dbReference>
<accession>A2DR91</accession>
<evidence type="ECO:0000313" key="1">
    <source>
        <dbReference type="EMBL" id="EAY17017.1"/>
    </source>
</evidence>
<dbReference type="VEuPathDB" id="TrichDB:TVAG_296960"/>
<dbReference type="SUPFAM" id="SSF48371">
    <property type="entry name" value="ARM repeat"/>
    <property type="match status" value="1"/>
</dbReference>
<dbReference type="InterPro" id="IPR016024">
    <property type="entry name" value="ARM-type_fold"/>
</dbReference>
<reference evidence="1" key="1">
    <citation type="submission" date="2006-10" db="EMBL/GenBank/DDBJ databases">
        <authorList>
            <person name="Amadeo P."/>
            <person name="Zhao Q."/>
            <person name="Wortman J."/>
            <person name="Fraser-Liggett C."/>
            <person name="Carlton J."/>
        </authorList>
    </citation>
    <scope>NUCLEOTIDE SEQUENCE</scope>
    <source>
        <strain evidence="1">G3</strain>
    </source>
</reference>
<dbReference type="VEuPathDB" id="TrichDB:TVAGG3_0512500"/>
<organism evidence="1 2">
    <name type="scientific">Trichomonas vaginalis (strain ATCC PRA-98 / G3)</name>
    <dbReference type="NCBI Taxonomy" id="412133"/>
    <lineage>
        <taxon>Eukaryota</taxon>
        <taxon>Metamonada</taxon>
        <taxon>Parabasalia</taxon>
        <taxon>Trichomonadida</taxon>
        <taxon>Trichomonadidae</taxon>
        <taxon>Trichomonas</taxon>
    </lineage>
</organism>
<dbReference type="EMBL" id="DS113235">
    <property type="protein sequence ID" value="EAY17017.1"/>
    <property type="molecule type" value="Genomic_DNA"/>
</dbReference>
<keyword evidence="2" id="KW-1185">Reference proteome</keyword>
<dbReference type="KEGG" id="tva:4775018"/>
<proteinExistence type="predicted"/>
<reference evidence="1" key="2">
    <citation type="journal article" date="2007" name="Science">
        <title>Draft genome sequence of the sexually transmitted pathogen Trichomonas vaginalis.</title>
        <authorList>
            <person name="Carlton J.M."/>
            <person name="Hirt R.P."/>
            <person name="Silva J.C."/>
            <person name="Delcher A.L."/>
            <person name="Schatz M."/>
            <person name="Zhao Q."/>
            <person name="Wortman J.R."/>
            <person name="Bidwell S.L."/>
            <person name="Alsmark U.C.M."/>
            <person name="Besteiro S."/>
            <person name="Sicheritz-Ponten T."/>
            <person name="Noel C.J."/>
            <person name="Dacks J.B."/>
            <person name="Foster P.G."/>
            <person name="Simillion C."/>
            <person name="Van de Peer Y."/>
            <person name="Miranda-Saavedra D."/>
            <person name="Barton G.J."/>
            <person name="Westrop G.D."/>
            <person name="Mueller S."/>
            <person name="Dessi D."/>
            <person name="Fiori P.L."/>
            <person name="Ren Q."/>
            <person name="Paulsen I."/>
            <person name="Zhang H."/>
            <person name="Bastida-Corcuera F.D."/>
            <person name="Simoes-Barbosa A."/>
            <person name="Brown M.T."/>
            <person name="Hayes R.D."/>
            <person name="Mukherjee M."/>
            <person name="Okumura C.Y."/>
            <person name="Schneider R."/>
            <person name="Smith A.J."/>
            <person name="Vanacova S."/>
            <person name="Villalvazo M."/>
            <person name="Haas B.J."/>
            <person name="Pertea M."/>
            <person name="Feldblyum T.V."/>
            <person name="Utterback T.R."/>
            <person name="Shu C.L."/>
            <person name="Osoegawa K."/>
            <person name="de Jong P.J."/>
            <person name="Hrdy I."/>
            <person name="Horvathova L."/>
            <person name="Zubacova Z."/>
            <person name="Dolezal P."/>
            <person name="Malik S.B."/>
            <person name="Logsdon J.M. Jr."/>
            <person name="Henze K."/>
            <person name="Gupta A."/>
            <person name="Wang C.C."/>
            <person name="Dunne R.L."/>
            <person name="Upcroft J.A."/>
            <person name="Upcroft P."/>
            <person name="White O."/>
            <person name="Salzberg S.L."/>
            <person name="Tang P."/>
            <person name="Chiu C.-H."/>
            <person name="Lee Y.-S."/>
            <person name="Embley T.M."/>
            <person name="Coombs G.H."/>
            <person name="Mottram J.C."/>
            <person name="Tachezy J."/>
            <person name="Fraser-Liggett C.M."/>
            <person name="Johnson P.J."/>
        </authorList>
    </citation>
    <scope>NUCLEOTIDE SEQUENCE [LARGE SCALE GENOMIC DNA]</scope>
    <source>
        <strain evidence="1">G3</strain>
    </source>
</reference>
<gene>
    <name evidence="1" type="ORF">TVAG_296960</name>
</gene>
<name>A2DR91_TRIV3</name>
<evidence type="ECO:0000313" key="2">
    <source>
        <dbReference type="Proteomes" id="UP000001542"/>
    </source>
</evidence>